<feature type="coiled-coil region" evidence="1">
    <location>
        <begin position="174"/>
        <end position="265"/>
    </location>
</feature>
<evidence type="ECO:0000313" key="4">
    <source>
        <dbReference type="Proteomes" id="UP000005726"/>
    </source>
</evidence>
<evidence type="ECO:0000256" key="1">
    <source>
        <dbReference type="SAM" id="Coils"/>
    </source>
</evidence>
<organism evidence="3 4">
    <name type="scientific">Candidatus Regiella insecticola LSR1</name>
    <dbReference type="NCBI Taxonomy" id="663321"/>
    <lineage>
        <taxon>Bacteria</taxon>
        <taxon>Pseudomonadati</taxon>
        <taxon>Pseudomonadota</taxon>
        <taxon>Gammaproteobacteria</taxon>
        <taxon>Enterobacterales</taxon>
        <taxon>Enterobacteriaceae</taxon>
        <taxon>aphid secondary symbionts</taxon>
        <taxon>Candidatus Regiella</taxon>
    </lineage>
</organism>
<dbReference type="AlphaFoldDB" id="E0WU40"/>
<name>E0WU40_9ENTR</name>
<accession>E0WU40</accession>
<reference evidence="3" key="1">
    <citation type="journal article" date="2009" name="Environ. Microbiol.">
        <title>Dynamics of genome evolution in facultative symbionts of aphids.</title>
        <authorList>
            <person name="Degnan P.H."/>
            <person name="Leonardo T.E."/>
            <person name="Cass B.N."/>
            <person name="Hurwitz B."/>
            <person name="Stern D."/>
            <person name="Gibbs R.A."/>
            <person name="Richards S."/>
            <person name="Moran N.A."/>
        </authorList>
    </citation>
    <scope>NUCLEOTIDE SEQUENCE [LARGE SCALE GENOMIC DNA]</scope>
    <source>
        <strain evidence="3">LSR1</strain>
    </source>
</reference>
<feature type="compositionally biased region" description="Low complexity" evidence="2">
    <location>
        <begin position="73"/>
        <end position="86"/>
    </location>
</feature>
<dbReference type="HOGENOM" id="CLU_1029298_0_0_6"/>
<dbReference type="Proteomes" id="UP000005726">
    <property type="component" value="Unassembled WGS sequence"/>
</dbReference>
<feature type="compositionally biased region" description="Polar residues" evidence="2">
    <location>
        <begin position="16"/>
        <end position="40"/>
    </location>
</feature>
<evidence type="ECO:0000313" key="3">
    <source>
        <dbReference type="EMBL" id="EFL91480.1"/>
    </source>
</evidence>
<sequence>MVYSLLNQILQINHHSASESLESENKPAQTPIQPGATDSGNPPEKILRTNSNSSNSSGYLSDSESGNEDDGFPLSTSSNSPTPDSTIAKKDEKKTQDLLNPQPAHSFEEKLPTKDIINFFEGEDQLRKSELARFRAPINEQQRNKPTSSLTLHPTMIIEDDSLTKLIATKLNTVQKNKERILDQEKELKEYQSSKASCGEKLDEHYNGLAPMENENVIFMLEIISTLEEEIKTLEDKIKSLKDTNKNINAEITQHRKERSDLKKKYGLNS</sequence>
<gene>
    <name evidence="3" type="ORF">REG_1586</name>
</gene>
<keyword evidence="1" id="KW-0175">Coiled coil</keyword>
<evidence type="ECO:0000256" key="2">
    <source>
        <dbReference type="SAM" id="MobiDB-lite"/>
    </source>
</evidence>
<feature type="region of interest" description="Disordered" evidence="2">
    <location>
        <begin position="16"/>
        <end position="110"/>
    </location>
</feature>
<protein>
    <submittedName>
        <fullName evidence="3">Uncharacterized protein</fullName>
    </submittedName>
</protein>
<dbReference type="EMBL" id="GL379626">
    <property type="protein sequence ID" value="EFL91480.1"/>
    <property type="molecule type" value="Genomic_DNA"/>
</dbReference>
<keyword evidence="4" id="KW-1185">Reference proteome</keyword>
<feature type="compositionally biased region" description="Low complexity" evidence="2">
    <location>
        <begin position="50"/>
        <end position="64"/>
    </location>
</feature>
<feature type="compositionally biased region" description="Basic and acidic residues" evidence="2">
    <location>
        <begin position="87"/>
        <end position="96"/>
    </location>
</feature>
<dbReference type="RefSeq" id="WP_006705226.1">
    <property type="nucleotide sequence ID" value="NZ_CAWLGB010000038.1"/>
</dbReference>
<proteinExistence type="predicted"/>